<dbReference type="RefSeq" id="WP_010122643.1">
    <property type="nucleotide sequence ID" value="NZ_DAITTW010000029.1"/>
</dbReference>
<dbReference type="GO" id="GO:0005886">
    <property type="term" value="C:plasma membrane"/>
    <property type="evidence" value="ECO:0007669"/>
    <property type="project" value="UniProtKB-SubCell"/>
</dbReference>
<evidence type="ECO:0000313" key="10">
    <source>
        <dbReference type="Proteomes" id="UP000261739"/>
    </source>
</evidence>
<evidence type="ECO:0000256" key="6">
    <source>
        <dbReference type="ARBA" id="ARBA00023136"/>
    </source>
</evidence>
<evidence type="ECO:0000256" key="3">
    <source>
        <dbReference type="ARBA" id="ARBA00022448"/>
    </source>
</evidence>
<dbReference type="PANTHER" id="PTHR48020">
    <property type="entry name" value="PROTON MYO-INOSITOL COTRANSPORTER"/>
    <property type="match status" value="1"/>
</dbReference>
<keyword evidence="5 7" id="KW-1133">Transmembrane helix</keyword>
<feature type="transmembrane region" description="Helical" evidence="7">
    <location>
        <begin position="109"/>
        <end position="132"/>
    </location>
</feature>
<dbReference type="PROSITE" id="PS50850">
    <property type="entry name" value="MFS"/>
    <property type="match status" value="1"/>
</dbReference>
<dbReference type="SUPFAM" id="SSF103473">
    <property type="entry name" value="MFS general substrate transporter"/>
    <property type="match status" value="1"/>
</dbReference>
<dbReference type="Proteomes" id="UP000261739">
    <property type="component" value="Unassembled WGS sequence"/>
</dbReference>
<feature type="domain" description="Major facilitator superfamily (MFS) profile" evidence="8">
    <location>
        <begin position="20"/>
        <end position="424"/>
    </location>
</feature>
<dbReference type="GO" id="GO:0022857">
    <property type="term" value="F:transmembrane transporter activity"/>
    <property type="evidence" value="ECO:0007669"/>
    <property type="project" value="InterPro"/>
</dbReference>
<evidence type="ECO:0000256" key="5">
    <source>
        <dbReference type="ARBA" id="ARBA00022989"/>
    </source>
</evidence>
<keyword evidence="3" id="KW-0813">Transport</keyword>
<evidence type="ECO:0000256" key="2">
    <source>
        <dbReference type="ARBA" id="ARBA00010992"/>
    </source>
</evidence>
<feature type="transmembrane region" description="Helical" evidence="7">
    <location>
        <begin position="152"/>
        <end position="171"/>
    </location>
</feature>
<dbReference type="InterPro" id="IPR005828">
    <property type="entry name" value="MFS_sugar_transport-like"/>
</dbReference>
<organism evidence="9 10">
    <name type="scientific">Corynebacterium nuruki</name>
    <dbReference type="NCBI Taxonomy" id="1032851"/>
    <lineage>
        <taxon>Bacteria</taxon>
        <taxon>Bacillati</taxon>
        <taxon>Actinomycetota</taxon>
        <taxon>Actinomycetes</taxon>
        <taxon>Mycobacteriales</taxon>
        <taxon>Corynebacteriaceae</taxon>
        <taxon>Corynebacterium</taxon>
    </lineage>
</organism>
<dbReference type="PANTHER" id="PTHR48020:SF12">
    <property type="entry name" value="PROTON MYO-INOSITOL COTRANSPORTER"/>
    <property type="match status" value="1"/>
</dbReference>
<evidence type="ECO:0000256" key="1">
    <source>
        <dbReference type="ARBA" id="ARBA00004651"/>
    </source>
</evidence>
<feature type="transmembrane region" description="Helical" evidence="7">
    <location>
        <begin position="85"/>
        <end position="103"/>
    </location>
</feature>
<proteinExistence type="inferred from homology"/>
<evidence type="ECO:0000259" key="8">
    <source>
        <dbReference type="PROSITE" id="PS50850"/>
    </source>
</evidence>
<feature type="transmembrane region" description="Helical" evidence="7">
    <location>
        <begin position="235"/>
        <end position="259"/>
    </location>
</feature>
<accession>A0A3D4SWM6</accession>
<comment type="similarity">
    <text evidence="2">Belongs to the major facilitator superfamily. Sugar transporter (TC 2.A.1.1) family.</text>
</comment>
<dbReference type="Pfam" id="PF00083">
    <property type="entry name" value="Sugar_tr"/>
    <property type="match status" value="2"/>
</dbReference>
<protein>
    <submittedName>
        <fullName evidence="9">MFS transporter</fullName>
    </submittedName>
</protein>
<comment type="subcellular location">
    <subcellularLocation>
        <location evidence="1">Cell membrane</location>
        <topology evidence="1">Multi-pass membrane protein</topology>
    </subcellularLocation>
</comment>
<keyword evidence="4 7" id="KW-0812">Transmembrane</keyword>
<dbReference type="EMBL" id="DQID01000068">
    <property type="protein sequence ID" value="HCT13666.1"/>
    <property type="molecule type" value="Genomic_DNA"/>
</dbReference>
<reference evidence="9 10" key="1">
    <citation type="journal article" date="2018" name="Nat. Biotechnol.">
        <title>A standardized bacterial taxonomy based on genome phylogeny substantially revises the tree of life.</title>
        <authorList>
            <person name="Parks D.H."/>
            <person name="Chuvochina M."/>
            <person name="Waite D.W."/>
            <person name="Rinke C."/>
            <person name="Skarshewski A."/>
            <person name="Chaumeil P.A."/>
            <person name="Hugenholtz P."/>
        </authorList>
    </citation>
    <scope>NUCLEOTIDE SEQUENCE [LARGE SCALE GENOMIC DNA]</scope>
    <source>
        <strain evidence="9">UBA11247</strain>
    </source>
</reference>
<feature type="transmembrane region" description="Helical" evidence="7">
    <location>
        <begin position="370"/>
        <end position="389"/>
    </location>
</feature>
<feature type="transmembrane region" description="Helical" evidence="7">
    <location>
        <begin position="53"/>
        <end position="73"/>
    </location>
</feature>
<feature type="transmembrane region" description="Helical" evidence="7">
    <location>
        <begin position="395"/>
        <end position="416"/>
    </location>
</feature>
<dbReference type="AlphaFoldDB" id="A0A3D4SWM6"/>
<evidence type="ECO:0000313" key="9">
    <source>
        <dbReference type="EMBL" id="HCT13666.1"/>
    </source>
</evidence>
<keyword evidence="6 7" id="KW-0472">Membrane</keyword>
<feature type="transmembrane region" description="Helical" evidence="7">
    <location>
        <begin position="15"/>
        <end position="33"/>
    </location>
</feature>
<feature type="transmembrane region" description="Helical" evidence="7">
    <location>
        <begin position="335"/>
        <end position="358"/>
    </location>
</feature>
<sequence length="439" mass="46773">MTHPLTDPQPAHPTAKFWAVISVLTLGGLLFGYDTGVINGALPSLTKDLGLSSAMEGIVTSAVQFGAIFGALYGGRISDRTGRRTAVTGVAAVFLVGSLGSVLSPAWPVLALFRVVLGLAVGAASGIIPIYLAELAPTRLRGRVVNQNEFMVVFGQLMAFTVNAVIATNVGGGGGEEPGTWRWMLAACVIPAVGLLVGMRFVPESPRWREARRTGTTGRRLAARDLFAEPWLRRIMVIGIGLAVINQISGINVVQYYGVSILTDAGFEGDTAFMVNLLIGVAGVAGMAVSLVLNQHVRRRVMMTVGLCCTTGVLLVMSLTSILADDGNPAKKWVILVAIVAFVGIVQGSVNAMTWLLMSEIFPMRVRGEAMGLAAGVQWTVNFIVALGFPYADSVLSFGPTLLIFVVLQLIAVVWFHRTVPETKDRTLEQIEEGFRAHP</sequence>
<dbReference type="InterPro" id="IPR020846">
    <property type="entry name" value="MFS_dom"/>
</dbReference>
<dbReference type="InterPro" id="IPR005829">
    <property type="entry name" value="Sugar_transporter_CS"/>
</dbReference>
<dbReference type="InterPro" id="IPR036259">
    <property type="entry name" value="MFS_trans_sf"/>
</dbReference>
<feature type="transmembrane region" description="Helical" evidence="7">
    <location>
        <begin position="183"/>
        <end position="203"/>
    </location>
</feature>
<dbReference type="STRING" id="863239.GCA_000213935_00105"/>
<dbReference type="PRINTS" id="PR00171">
    <property type="entry name" value="SUGRTRNSPORT"/>
</dbReference>
<comment type="caution">
    <text evidence="9">The sequence shown here is derived from an EMBL/GenBank/DDBJ whole genome shotgun (WGS) entry which is preliminary data.</text>
</comment>
<dbReference type="InterPro" id="IPR050814">
    <property type="entry name" value="Myo-inositol_Transporter"/>
</dbReference>
<gene>
    <name evidence="9" type="ORF">DIW82_02410</name>
</gene>
<feature type="transmembrane region" description="Helical" evidence="7">
    <location>
        <begin position="271"/>
        <end position="293"/>
    </location>
</feature>
<evidence type="ECO:0000256" key="4">
    <source>
        <dbReference type="ARBA" id="ARBA00022692"/>
    </source>
</evidence>
<dbReference type="Gene3D" id="1.20.1250.20">
    <property type="entry name" value="MFS general substrate transporter like domains"/>
    <property type="match status" value="2"/>
</dbReference>
<name>A0A3D4SWM6_9CORY</name>
<evidence type="ECO:0000256" key="7">
    <source>
        <dbReference type="SAM" id="Phobius"/>
    </source>
</evidence>
<feature type="transmembrane region" description="Helical" evidence="7">
    <location>
        <begin position="305"/>
        <end position="323"/>
    </location>
</feature>
<dbReference type="PROSITE" id="PS00217">
    <property type="entry name" value="SUGAR_TRANSPORT_2"/>
    <property type="match status" value="1"/>
</dbReference>
<dbReference type="InterPro" id="IPR003663">
    <property type="entry name" value="Sugar/inositol_transpt"/>
</dbReference>